<evidence type="ECO:0000313" key="2">
    <source>
        <dbReference type="Proteomes" id="UP000297777"/>
    </source>
</evidence>
<reference evidence="1 2" key="1">
    <citation type="submission" date="2017-12" db="EMBL/GenBank/DDBJ databases">
        <title>Comparative genomics of Botrytis spp.</title>
        <authorList>
            <person name="Valero-Jimenez C.A."/>
            <person name="Tapia P."/>
            <person name="Veloso J."/>
            <person name="Silva-Moreno E."/>
            <person name="Staats M."/>
            <person name="Valdes J.H."/>
            <person name="Van Kan J.A.L."/>
        </authorList>
    </citation>
    <scope>NUCLEOTIDE SEQUENCE [LARGE SCALE GENOMIC DNA]</scope>
    <source>
        <strain evidence="1 2">Bt9001</strain>
    </source>
</reference>
<accession>A0A4Z1F359</accession>
<name>A0A4Z1F359_9HELO</name>
<dbReference type="AlphaFoldDB" id="A0A4Z1F359"/>
<organism evidence="1 2">
    <name type="scientific">Botrytis tulipae</name>
    <dbReference type="NCBI Taxonomy" id="87230"/>
    <lineage>
        <taxon>Eukaryota</taxon>
        <taxon>Fungi</taxon>
        <taxon>Dikarya</taxon>
        <taxon>Ascomycota</taxon>
        <taxon>Pezizomycotina</taxon>
        <taxon>Leotiomycetes</taxon>
        <taxon>Helotiales</taxon>
        <taxon>Sclerotiniaceae</taxon>
        <taxon>Botrytis</taxon>
    </lineage>
</organism>
<dbReference type="Proteomes" id="UP000297777">
    <property type="component" value="Unassembled WGS sequence"/>
</dbReference>
<comment type="caution">
    <text evidence="1">The sequence shown here is derived from an EMBL/GenBank/DDBJ whole genome shotgun (WGS) entry which is preliminary data.</text>
</comment>
<dbReference type="EMBL" id="PQXH01000006">
    <property type="protein sequence ID" value="TGO19094.1"/>
    <property type="molecule type" value="Genomic_DNA"/>
</dbReference>
<gene>
    <name evidence="1" type="ORF">BTUL_0006g01310</name>
</gene>
<sequence>MHKHADYTIFDEVWLKFRCDSSAELLQNMTTRMSITLSDQYEIQAVSVTPSPQGGLMKGVNV</sequence>
<proteinExistence type="predicted"/>
<protein>
    <submittedName>
        <fullName evidence="1">Uncharacterized protein</fullName>
    </submittedName>
</protein>
<evidence type="ECO:0000313" key="1">
    <source>
        <dbReference type="EMBL" id="TGO19094.1"/>
    </source>
</evidence>
<keyword evidence="2" id="KW-1185">Reference proteome</keyword>